<evidence type="ECO:0000313" key="2">
    <source>
        <dbReference type="Proteomes" id="UP001239462"/>
    </source>
</evidence>
<sequence>MELKIFIVGGNSVAKRKSKKERGLRDQRKWEQEDQQLRSIRKKERALKELFSVKGLNLPFYDLLDSYEAEFAKVCEEAKLNHPSLMGVHEVSDEIFYATYEAQWESLGYSHLEQIFFEFDKKYEDYVHQRTKKKGATLEGHAVAFLDAAGELNTVILMRASLKGAFQHKEFKYALKLAALCHEIGHVDDFEKRINFDIEGRKADIIEAEVYAHLAAFEQMARKSYRLSYNTLLASLSSSKDSRGYLGEVIRRVLERLPQHEVVDWNESLDNISAEEYNRLKPSTRQALSDR</sequence>
<organism evidence="1 2">
    <name type="scientific">Roseiconus lacunae</name>
    <dbReference type="NCBI Taxonomy" id="2605694"/>
    <lineage>
        <taxon>Bacteria</taxon>
        <taxon>Pseudomonadati</taxon>
        <taxon>Planctomycetota</taxon>
        <taxon>Planctomycetia</taxon>
        <taxon>Pirellulales</taxon>
        <taxon>Pirellulaceae</taxon>
        <taxon>Roseiconus</taxon>
    </lineage>
</organism>
<keyword evidence="2" id="KW-1185">Reference proteome</keyword>
<dbReference type="Proteomes" id="UP001239462">
    <property type="component" value="Unassembled WGS sequence"/>
</dbReference>
<evidence type="ECO:0000313" key="1">
    <source>
        <dbReference type="EMBL" id="MDM4014625.1"/>
    </source>
</evidence>
<protein>
    <recommendedName>
        <fullName evidence="3">HD domain-containing protein</fullName>
    </recommendedName>
</protein>
<name>A0ABT7PDP5_9BACT</name>
<comment type="caution">
    <text evidence="1">The sequence shown here is derived from an EMBL/GenBank/DDBJ whole genome shotgun (WGS) entry which is preliminary data.</text>
</comment>
<dbReference type="RefSeq" id="WP_289162309.1">
    <property type="nucleotide sequence ID" value="NZ_JASZZN010000003.1"/>
</dbReference>
<evidence type="ECO:0008006" key="3">
    <source>
        <dbReference type="Google" id="ProtNLM"/>
    </source>
</evidence>
<gene>
    <name evidence="1" type="ORF">QTN89_04225</name>
</gene>
<dbReference type="EMBL" id="JASZZN010000003">
    <property type="protein sequence ID" value="MDM4014625.1"/>
    <property type="molecule type" value="Genomic_DNA"/>
</dbReference>
<reference evidence="1 2" key="1">
    <citation type="submission" date="2023-06" db="EMBL/GenBank/DDBJ databases">
        <title>Roseiconus lacunae JC819 isolated from Gulf of Mannar region, Tamil Nadu.</title>
        <authorList>
            <person name="Pk S."/>
            <person name="Ch S."/>
            <person name="Ch V.R."/>
        </authorList>
    </citation>
    <scope>NUCLEOTIDE SEQUENCE [LARGE SCALE GENOMIC DNA]</scope>
    <source>
        <strain evidence="1 2">JC819</strain>
    </source>
</reference>
<accession>A0ABT7PDP5</accession>
<proteinExistence type="predicted"/>